<comment type="caution">
    <text evidence="1">The sequence shown here is derived from an EMBL/GenBank/DDBJ whole genome shotgun (WGS) entry which is preliminary data.</text>
</comment>
<proteinExistence type="predicted"/>
<protein>
    <recommendedName>
        <fullName evidence="3">VWFA domain-containing protein</fullName>
    </recommendedName>
</protein>
<dbReference type="AlphaFoldDB" id="A0A918MNL4"/>
<dbReference type="InterPro" id="IPR036465">
    <property type="entry name" value="vWFA_dom_sf"/>
</dbReference>
<dbReference type="EMBL" id="BMUE01000003">
    <property type="protein sequence ID" value="GGW43979.1"/>
    <property type="molecule type" value="Genomic_DNA"/>
</dbReference>
<evidence type="ECO:0000313" key="2">
    <source>
        <dbReference type="Proteomes" id="UP000620224"/>
    </source>
</evidence>
<gene>
    <name evidence="1" type="ORF">GCM10010503_20830</name>
</gene>
<dbReference type="Gene3D" id="3.40.50.410">
    <property type="entry name" value="von Willebrand factor, type A domain"/>
    <property type="match status" value="1"/>
</dbReference>
<reference evidence="1" key="1">
    <citation type="journal article" date="2014" name="Int. J. Syst. Evol. Microbiol.">
        <title>Complete genome sequence of Corynebacterium casei LMG S-19264T (=DSM 44701T), isolated from a smear-ripened cheese.</title>
        <authorList>
            <consortium name="US DOE Joint Genome Institute (JGI-PGF)"/>
            <person name="Walter F."/>
            <person name="Albersmeier A."/>
            <person name="Kalinowski J."/>
            <person name="Ruckert C."/>
        </authorList>
    </citation>
    <scope>NUCLEOTIDE SEQUENCE</scope>
    <source>
        <strain evidence="1">JCM 4490</strain>
    </source>
</reference>
<sequence>MVCLDTSGSYPTAERESARNAVAAALPKLVLPGRKASTVYVYTIGVNTYGEPPKLELDIPALRGRPVGVGAGSGPLQRKRVAAGAREFAERWGELHKRALSSARAQGQRLNALKVSKSESGTDLGGCLKNASEQFADRSRKGPRYLVMASDLDPDGLQQQSTARMTGATVSVVDFTCSQAVQCDARKSRWTKKFRELGASTVSITRPGYPEHLFEDGSGSTGAGS</sequence>
<dbReference type="SUPFAM" id="SSF53300">
    <property type="entry name" value="vWA-like"/>
    <property type="match status" value="1"/>
</dbReference>
<accession>A0A918MNL4</accession>
<evidence type="ECO:0008006" key="3">
    <source>
        <dbReference type="Google" id="ProtNLM"/>
    </source>
</evidence>
<organism evidence="1 2">
    <name type="scientific">Streptomyces lucensis JCM 4490</name>
    <dbReference type="NCBI Taxonomy" id="1306176"/>
    <lineage>
        <taxon>Bacteria</taxon>
        <taxon>Bacillati</taxon>
        <taxon>Actinomycetota</taxon>
        <taxon>Actinomycetes</taxon>
        <taxon>Kitasatosporales</taxon>
        <taxon>Streptomycetaceae</taxon>
        <taxon>Streptomyces</taxon>
    </lineage>
</organism>
<dbReference type="Proteomes" id="UP000620224">
    <property type="component" value="Unassembled WGS sequence"/>
</dbReference>
<keyword evidence="2" id="KW-1185">Reference proteome</keyword>
<evidence type="ECO:0000313" key="1">
    <source>
        <dbReference type="EMBL" id="GGW43979.1"/>
    </source>
</evidence>
<name>A0A918MNL4_9ACTN</name>
<reference evidence="1" key="2">
    <citation type="submission" date="2020-09" db="EMBL/GenBank/DDBJ databases">
        <authorList>
            <person name="Sun Q."/>
            <person name="Ohkuma M."/>
        </authorList>
    </citation>
    <scope>NUCLEOTIDE SEQUENCE</scope>
    <source>
        <strain evidence="1">JCM 4490</strain>
    </source>
</reference>